<name>A0A0V1H5Q6_9BILA</name>
<feature type="compositionally biased region" description="Gly residues" evidence="1">
    <location>
        <begin position="50"/>
        <end position="63"/>
    </location>
</feature>
<evidence type="ECO:0000256" key="1">
    <source>
        <dbReference type="SAM" id="MobiDB-lite"/>
    </source>
</evidence>
<keyword evidence="3" id="KW-1185">Reference proteome</keyword>
<reference evidence="2 3" key="1">
    <citation type="submission" date="2015-01" db="EMBL/GenBank/DDBJ databases">
        <title>Evolution of Trichinella species and genotypes.</title>
        <authorList>
            <person name="Korhonen P.K."/>
            <person name="Edoardo P."/>
            <person name="Giuseppe L.R."/>
            <person name="Gasser R.B."/>
        </authorList>
    </citation>
    <scope>NUCLEOTIDE SEQUENCE [LARGE SCALE GENOMIC DNA]</scope>
    <source>
        <strain evidence="2">ISS1029</strain>
    </source>
</reference>
<protein>
    <submittedName>
        <fullName evidence="2">Uncharacterized protein</fullName>
    </submittedName>
</protein>
<dbReference type="OrthoDB" id="10556982at2759"/>
<comment type="caution">
    <text evidence="2">The sequence shown here is derived from an EMBL/GenBank/DDBJ whole genome shotgun (WGS) entry which is preliminary data.</text>
</comment>
<sequence length="164" mass="17656">MRAPDMAGVGTPGRKVRKRVGRALYLRRGVERSPQRASSAGTDDPCEGMPNGGKLSGTGGRGWGKSTANQRKCCRRKRQPGMSRGSPDLTVGRARGDTGKIDQQTTRPKGNGVFLMRRTGPFPAELRAATGRRQSDASDGFEMTGGEENNGNHQPADWQLFQVG</sequence>
<feature type="region of interest" description="Disordered" evidence="1">
    <location>
        <begin position="1"/>
        <end position="164"/>
    </location>
</feature>
<proteinExistence type="predicted"/>
<gene>
    <name evidence="2" type="ORF">T11_9960</name>
</gene>
<dbReference type="EMBL" id="JYDP01000131">
    <property type="protein sequence ID" value="KRZ05803.1"/>
    <property type="molecule type" value="Genomic_DNA"/>
</dbReference>
<evidence type="ECO:0000313" key="3">
    <source>
        <dbReference type="Proteomes" id="UP000055024"/>
    </source>
</evidence>
<accession>A0A0V1H5Q6</accession>
<dbReference type="AlphaFoldDB" id="A0A0V1H5Q6"/>
<evidence type="ECO:0000313" key="2">
    <source>
        <dbReference type="EMBL" id="KRZ05803.1"/>
    </source>
</evidence>
<dbReference type="Proteomes" id="UP000055024">
    <property type="component" value="Unassembled WGS sequence"/>
</dbReference>
<organism evidence="2 3">
    <name type="scientific">Trichinella zimbabwensis</name>
    <dbReference type="NCBI Taxonomy" id="268475"/>
    <lineage>
        <taxon>Eukaryota</taxon>
        <taxon>Metazoa</taxon>
        <taxon>Ecdysozoa</taxon>
        <taxon>Nematoda</taxon>
        <taxon>Enoplea</taxon>
        <taxon>Dorylaimia</taxon>
        <taxon>Trichinellida</taxon>
        <taxon>Trichinellidae</taxon>
        <taxon>Trichinella</taxon>
    </lineage>
</organism>